<dbReference type="Gene3D" id="1.10.260.40">
    <property type="entry name" value="lambda repressor-like DNA-binding domains"/>
    <property type="match status" value="1"/>
</dbReference>
<dbReference type="Gene3D" id="3.40.50.2300">
    <property type="match status" value="2"/>
</dbReference>
<name>A0A949NFN0_9FIRM</name>
<evidence type="ECO:0000256" key="4">
    <source>
        <dbReference type="ARBA" id="ARBA00023163"/>
    </source>
</evidence>
<keyword evidence="1" id="KW-0678">Repressor</keyword>
<dbReference type="GO" id="GO:0003700">
    <property type="term" value="F:DNA-binding transcription factor activity"/>
    <property type="evidence" value="ECO:0007669"/>
    <property type="project" value="TreeGrafter"/>
</dbReference>
<feature type="domain" description="HTH lacI-type" evidence="5">
    <location>
        <begin position="3"/>
        <end position="58"/>
    </location>
</feature>
<dbReference type="InterPro" id="IPR028082">
    <property type="entry name" value="Peripla_BP_I"/>
</dbReference>
<evidence type="ECO:0000256" key="3">
    <source>
        <dbReference type="ARBA" id="ARBA00023125"/>
    </source>
</evidence>
<dbReference type="InterPro" id="IPR010982">
    <property type="entry name" value="Lambda_DNA-bd_dom_sf"/>
</dbReference>
<keyword evidence="2" id="KW-0805">Transcription regulation</keyword>
<gene>
    <name evidence="6" type="ORF">KTH89_15100</name>
</gene>
<dbReference type="AlphaFoldDB" id="A0A949NFN0"/>
<comment type="caution">
    <text evidence="6">The sequence shown here is derived from an EMBL/GenBank/DDBJ whole genome shotgun (WGS) entry which is preliminary data.</text>
</comment>
<dbReference type="Pfam" id="PF00356">
    <property type="entry name" value="LacI"/>
    <property type="match status" value="1"/>
</dbReference>
<keyword evidence="3" id="KW-0238">DNA-binding</keyword>
<dbReference type="SMART" id="SM00354">
    <property type="entry name" value="HTH_LACI"/>
    <property type="match status" value="1"/>
</dbReference>
<dbReference type="PROSITE" id="PS50932">
    <property type="entry name" value="HTH_LACI_2"/>
    <property type="match status" value="1"/>
</dbReference>
<evidence type="ECO:0000313" key="6">
    <source>
        <dbReference type="EMBL" id="MBU9737869.1"/>
    </source>
</evidence>
<dbReference type="SUPFAM" id="SSF47413">
    <property type="entry name" value="lambda repressor-like DNA-binding domains"/>
    <property type="match status" value="1"/>
</dbReference>
<accession>A0A949NFN0</accession>
<dbReference type="Pfam" id="PF13377">
    <property type="entry name" value="Peripla_BP_3"/>
    <property type="match status" value="1"/>
</dbReference>
<evidence type="ECO:0000256" key="2">
    <source>
        <dbReference type="ARBA" id="ARBA00023015"/>
    </source>
</evidence>
<keyword evidence="4" id="KW-0804">Transcription</keyword>
<protein>
    <submittedName>
        <fullName evidence="6">LacI family transcriptional regulator</fullName>
    </submittedName>
</protein>
<proteinExistence type="predicted"/>
<dbReference type="SUPFAM" id="SSF53822">
    <property type="entry name" value="Periplasmic binding protein-like I"/>
    <property type="match status" value="1"/>
</dbReference>
<dbReference type="GO" id="GO:0000976">
    <property type="term" value="F:transcription cis-regulatory region binding"/>
    <property type="evidence" value="ECO:0007669"/>
    <property type="project" value="TreeGrafter"/>
</dbReference>
<reference evidence="6" key="1">
    <citation type="submission" date="2021-06" db="EMBL/GenBank/DDBJ databases">
        <title>Description of novel taxa of the family Lachnospiraceae.</title>
        <authorList>
            <person name="Chaplin A.V."/>
            <person name="Sokolova S.R."/>
            <person name="Pikina A.P."/>
            <person name="Korzhanova M."/>
            <person name="Belova V."/>
            <person name="Korostin D."/>
            <person name="Efimov B.A."/>
        </authorList>
    </citation>
    <scope>NUCLEOTIDE SEQUENCE</scope>
    <source>
        <strain evidence="6">ASD5720</strain>
    </source>
</reference>
<dbReference type="Proteomes" id="UP000712157">
    <property type="component" value="Unassembled WGS sequence"/>
</dbReference>
<evidence type="ECO:0000313" key="7">
    <source>
        <dbReference type="Proteomes" id="UP000712157"/>
    </source>
</evidence>
<dbReference type="InterPro" id="IPR000843">
    <property type="entry name" value="HTH_LacI"/>
</dbReference>
<evidence type="ECO:0000259" key="5">
    <source>
        <dbReference type="PROSITE" id="PS50932"/>
    </source>
</evidence>
<dbReference type="EMBL" id="JAHQCW010000026">
    <property type="protein sequence ID" value="MBU9737869.1"/>
    <property type="molecule type" value="Genomic_DNA"/>
</dbReference>
<keyword evidence="7" id="KW-1185">Reference proteome</keyword>
<dbReference type="InterPro" id="IPR046335">
    <property type="entry name" value="LacI/GalR-like_sensor"/>
</dbReference>
<sequence>MGISLKDIAERADMSISAVSLVLGNRPNRISKEKQELIRKIAEELNYTPPRSGGLMPRQTGKAIGVILPDLKDLFYASIAMAITNICRTNDYNIMISSTDDSKEFDLSDIKVFRSREVDGLIFCPSSNITPSDYEEYSAALHTLEKPVVFVDRYIPNIGFSAVTINQSRGAYYAVKHLLELGHRNIGVIGGSTQSFSERYCGIVAACAEYLLDMSQISFFPCDLTPVGAYDIAGTVLAKGCTAVFCYNDLMAYGLYKKYHELGIRIPKDISIIGFNDLYYSRCFEVPLTSVNVQGDRLGFSASERIFSELENPNQDKQVILLEPEISLRKSTKALSGQV</sequence>
<dbReference type="CDD" id="cd06267">
    <property type="entry name" value="PBP1_LacI_sugar_binding-like"/>
    <property type="match status" value="1"/>
</dbReference>
<dbReference type="PANTHER" id="PTHR30146">
    <property type="entry name" value="LACI-RELATED TRANSCRIPTIONAL REPRESSOR"/>
    <property type="match status" value="1"/>
</dbReference>
<organism evidence="6 7">
    <name type="scientific">Diplocloster agilis</name>
    <dbReference type="NCBI Taxonomy" id="2850323"/>
    <lineage>
        <taxon>Bacteria</taxon>
        <taxon>Bacillati</taxon>
        <taxon>Bacillota</taxon>
        <taxon>Clostridia</taxon>
        <taxon>Lachnospirales</taxon>
        <taxon>Lachnospiraceae</taxon>
        <taxon>Diplocloster</taxon>
    </lineage>
</organism>
<dbReference type="RefSeq" id="WP_158346441.1">
    <property type="nucleotide sequence ID" value="NZ_JAHQCW010000026.1"/>
</dbReference>
<evidence type="ECO:0000256" key="1">
    <source>
        <dbReference type="ARBA" id="ARBA00022491"/>
    </source>
</evidence>
<dbReference type="PANTHER" id="PTHR30146:SF148">
    <property type="entry name" value="HTH-TYPE TRANSCRIPTIONAL REPRESSOR PURR-RELATED"/>
    <property type="match status" value="1"/>
</dbReference>